<dbReference type="GO" id="GO:0045148">
    <property type="term" value="F:tripeptide aminopeptidase activity"/>
    <property type="evidence" value="ECO:0007669"/>
    <property type="project" value="TreeGrafter"/>
</dbReference>
<accession>A0A3E0ISM6</accession>
<dbReference type="EMBL" id="QKXQ01000048">
    <property type="protein sequence ID" value="REI00632.1"/>
    <property type="molecule type" value="Genomic_DNA"/>
</dbReference>
<organism evidence="2 3">
    <name type="scientific">Staphylococcus felis</name>
    <dbReference type="NCBI Taxonomy" id="46127"/>
    <lineage>
        <taxon>Bacteria</taxon>
        <taxon>Bacillati</taxon>
        <taxon>Bacillota</taxon>
        <taxon>Bacilli</taxon>
        <taxon>Bacillales</taxon>
        <taxon>Staphylococcaceae</taxon>
        <taxon>Staphylococcus</taxon>
    </lineage>
</organism>
<dbReference type="Proteomes" id="UP000256562">
    <property type="component" value="Unassembled WGS sequence"/>
</dbReference>
<dbReference type="AlphaFoldDB" id="A0A3E0ISM6"/>
<dbReference type="SUPFAM" id="SSF53187">
    <property type="entry name" value="Zn-dependent exopeptidases"/>
    <property type="match status" value="1"/>
</dbReference>
<sequence>MKSQIIERLTRYVKINTQSDPNSSETPSTSQQWDLINLLETELKDMGLQTDLD</sequence>
<dbReference type="PANTHER" id="PTHR42994:SF1">
    <property type="entry name" value="PEPTIDASE T"/>
    <property type="match status" value="1"/>
</dbReference>
<dbReference type="GO" id="GO:0005829">
    <property type="term" value="C:cytosol"/>
    <property type="evidence" value="ECO:0007669"/>
    <property type="project" value="TreeGrafter"/>
</dbReference>
<dbReference type="PANTHER" id="PTHR42994">
    <property type="entry name" value="PEPTIDASE T"/>
    <property type="match status" value="1"/>
</dbReference>
<evidence type="ECO:0000256" key="1">
    <source>
        <dbReference type="ARBA" id="ARBA00001947"/>
    </source>
</evidence>
<evidence type="ECO:0000313" key="2">
    <source>
        <dbReference type="EMBL" id="REI00632.1"/>
    </source>
</evidence>
<feature type="non-terminal residue" evidence="2">
    <location>
        <position position="53"/>
    </location>
</feature>
<dbReference type="Gene3D" id="3.40.630.10">
    <property type="entry name" value="Zn peptidases"/>
    <property type="match status" value="1"/>
</dbReference>
<gene>
    <name evidence="2" type="ORF">DOS83_01135</name>
</gene>
<evidence type="ECO:0000313" key="3">
    <source>
        <dbReference type="Proteomes" id="UP000256562"/>
    </source>
</evidence>
<proteinExistence type="predicted"/>
<name>A0A3E0ISM6_9STAP</name>
<comment type="caution">
    <text evidence="2">The sequence shown here is derived from an EMBL/GenBank/DDBJ whole genome shotgun (WGS) entry which is preliminary data.</text>
</comment>
<reference evidence="2 3" key="1">
    <citation type="journal article" date="2018" name="Vet. Microbiol.">
        <title>Characterisation of Staphylococcus felis isolated from cats using whole genome sequencing.</title>
        <authorList>
            <person name="Worthing K."/>
            <person name="Pang S."/>
            <person name="Trott D.J."/>
            <person name="Abraham S."/>
            <person name="Coombs G.W."/>
            <person name="Jordan D."/>
            <person name="McIntyre L."/>
            <person name="Davies M.R."/>
            <person name="Norris J."/>
        </authorList>
    </citation>
    <scope>NUCLEOTIDE SEQUENCE [LARGE SCALE GENOMIC DNA]</scope>
    <source>
        <strain evidence="2 3">F9</strain>
    </source>
</reference>
<comment type="cofactor">
    <cofactor evidence="1">
        <name>Zn(2+)</name>
        <dbReference type="ChEBI" id="CHEBI:29105"/>
    </cofactor>
</comment>
<protein>
    <submittedName>
        <fullName evidence="2">Peptidase T</fullName>
    </submittedName>
</protein>